<protein>
    <submittedName>
        <fullName evidence="14">Abl interactor 1</fullName>
    </submittedName>
</protein>
<evidence type="ECO:0000256" key="7">
    <source>
        <dbReference type="ARBA" id="ARBA00022553"/>
    </source>
</evidence>
<dbReference type="PANTHER" id="PTHR10460">
    <property type="entry name" value="ABL INTERACTOR FAMILY MEMBER"/>
    <property type="match status" value="1"/>
</dbReference>
<keyword evidence="7" id="KW-0597">Phosphoprotein</keyword>
<evidence type="ECO:0000256" key="3">
    <source>
        <dbReference type="ARBA" id="ARBA00004510"/>
    </source>
</evidence>
<dbReference type="Pfam" id="PF07815">
    <property type="entry name" value="Abi_HHR"/>
    <property type="match status" value="1"/>
</dbReference>
<dbReference type="AlphaFoldDB" id="A0A8C8ZDD4"/>
<dbReference type="Gene3D" id="2.30.30.40">
    <property type="entry name" value="SH3 Domains"/>
    <property type="match status" value="1"/>
</dbReference>
<evidence type="ECO:0000256" key="11">
    <source>
        <dbReference type="PROSITE-ProRule" id="PRU00192"/>
    </source>
</evidence>
<evidence type="ECO:0000256" key="5">
    <source>
        <dbReference type="ARBA" id="ARBA00022443"/>
    </source>
</evidence>
<proteinExistence type="inferred from homology"/>
<feature type="region of interest" description="Disordered" evidence="12">
    <location>
        <begin position="1"/>
        <end position="22"/>
    </location>
</feature>
<evidence type="ECO:0000256" key="8">
    <source>
        <dbReference type="ARBA" id="ARBA00023054"/>
    </source>
</evidence>
<reference evidence="14" key="2">
    <citation type="submission" date="2025-09" db="UniProtKB">
        <authorList>
            <consortium name="Ensembl"/>
        </authorList>
    </citation>
    <scope>IDENTIFICATION</scope>
</reference>
<feature type="compositionally biased region" description="Pro residues" evidence="12">
    <location>
        <begin position="354"/>
        <end position="364"/>
    </location>
</feature>
<evidence type="ECO:0000256" key="10">
    <source>
        <dbReference type="ARBA" id="ARBA00023273"/>
    </source>
</evidence>
<feature type="compositionally biased region" description="Low complexity" evidence="12">
    <location>
        <begin position="254"/>
        <end position="264"/>
    </location>
</feature>
<feature type="region of interest" description="Disordered" evidence="12">
    <location>
        <begin position="296"/>
        <end position="382"/>
    </location>
</feature>
<comment type="similarity">
    <text evidence="4">Belongs to the ABI family.</text>
</comment>
<dbReference type="GO" id="GO:0030027">
    <property type="term" value="C:lamellipodium"/>
    <property type="evidence" value="ECO:0007669"/>
    <property type="project" value="UniProtKB-SubCell"/>
</dbReference>
<dbReference type="PANTHER" id="PTHR10460:SF2">
    <property type="entry name" value="ABL INTERACTOR 1"/>
    <property type="match status" value="1"/>
</dbReference>
<keyword evidence="8" id="KW-0175">Coiled coil</keyword>
<keyword evidence="9" id="KW-0206">Cytoskeleton</keyword>
<keyword evidence="15" id="KW-1185">Reference proteome</keyword>
<evidence type="ECO:0000259" key="13">
    <source>
        <dbReference type="PROSITE" id="PS50002"/>
    </source>
</evidence>
<feature type="region of interest" description="Disordered" evidence="12">
    <location>
        <begin position="161"/>
        <end position="271"/>
    </location>
</feature>
<dbReference type="PROSITE" id="PS50002">
    <property type="entry name" value="SH3"/>
    <property type="match status" value="1"/>
</dbReference>
<evidence type="ECO:0000256" key="2">
    <source>
        <dbReference type="ARBA" id="ARBA00004486"/>
    </source>
</evidence>
<evidence type="ECO:0000313" key="14">
    <source>
        <dbReference type="Ensembl" id="ENSPSMP00000016255.1"/>
    </source>
</evidence>
<dbReference type="GO" id="GO:0001764">
    <property type="term" value="P:neuron migration"/>
    <property type="evidence" value="ECO:0007669"/>
    <property type="project" value="TreeGrafter"/>
</dbReference>
<dbReference type="InterPro" id="IPR028457">
    <property type="entry name" value="ABI"/>
</dbReference>
<comment type="subcellular location">
    <subcellularLocation>
        <location evidence="2">Cell projection</location>
        <location evidence="2">Filopodium</location>
    </subcellularLocation>
    <subcellularLocation>
        <location evidence="3">Cell projection</location>
        <location evidence="3">Lamellipodium</location>
    </subcellularLocation>
    <subcellularLocation>
        <location evidence="1">Cytoplasm</location>
        <location evidence="1">Cytoskeleton</location>
    </subcellularLocation>
</comment>
<keyword evidence="5 11" id="KW-0728">SH3 domain</keyword>
<dbReference type="GO" id="GO:0032433">
    <property type="term" value="C:filopodium tip"/>
    <property type="evidence" value="ECO:0007669"/>
    <property type="project" value="UniProtKB-ARBA"/>
</dbReference>
<evidence type="ECO:0000256" key="4">
    <source>
        <dbReference type="ARBA" id="ARBA00010020"/>
    </source>
</evidence>
<evidence type="ECO:0000256" key="9">
    <source>
        <dbReference type="ARBA" id="ARBA00023212"/>
    </source>
</evidence>
<feature type="compositionally biased region" description="Polar residues" evidence="12">
    <location>
        <begin position="297"/>
        <end position="312"/>
    </location>
</feature>
<dbReference type="GeneTree" id="ENSGT00940000154811"/>
<dbReference type="InterPro" id="IPR035725">
    <property type="entry name" value="Abi1_SH3"/>
</dbReference>
<dbReference type="GO" id="GO:0005856">
    <property type="term" value="C:cytoskeleton"/>
    <property type="evidence" value="ECO:0007669"/>
    <property type="project" value="UniProtKB-SubCell"/>
</dbReference>
<keyword evidence="6" id="KW-0963">Cytoplasm</keyword>
<evidence type="ECO:0000256" key="12">
    <source>
        <dbReference type="SAM" id="MobiDB-lite"/>
    </source>
</evidence>
<dbReference type="Ensembl" id="ENSPSMT00000018869.1">
    <property type="protein sequence ID" value="ENSPSMP00000016255.1"/>
    <property type="gene ID" value="ENSPSMG00000011444.1"/>
</dbReference>
<dbReference type="SMART" id="SM00326">
    <property type="entry name" value="SH3"/>
    <property type="match status" value="1"/>
</dbReference>
<feature type="domain" description="SH3" evidence="13">
    <location>
        <begin position="407"/>
        <end position="466"/>
    </location>
</feature>
<name>A0A8C8ZDD4_PROSS</name>
<dbReference type="GO" id="GO:0035591">
    <property type="term" value="F:signaling adaptor activity"/>
    <property type="evidence" value="ECO:0007669"/>
    <property type="project" value="TreeGrafter"/>
</dbReference>
<dbReference type="PRINTS" id="PR00452">
    <property type="entry name" value="SH3DOMAIN"/>
</dbReference>
<dbReference type="SUPFAM" id="SSF50044">
    <property type="entry name" value="SH3-domain"/>
    <property type="match status" value="1"/>
</dbReference>
<organism evidence="14 15">
    <name type="scientific">Prolemur simus</name>
    <name type="common">Greater bamboo lemur</name>
    <name type="synonym">Hapalemur simus</name>
    <dbReference type="NCBI Taxonomy" id="1328070"/>
    <lineage>
        <taxon>Eukaryota</taxon>
        <taxon>Metazoa</taxon>
        <taxon>Chordata</taxon>
        <taxon>Craniata</taxon>
        <taxon>Vertebrata</taxon>
        <taxon>Euteleostomi</taxon>
        <taxon>Mammalia</taxon>
        <taxon>Eutheria</taxon>
        <taxon>Euarchontoglires</taxon>
        <taxon>Primates</taxon>
        <taxon>Strepsirrhini</taxon>
        <taxon>Lemuriformes</taxon>
        <taxon>Lemuridae</taxon>
        <taxon>Prolemur</taxon>
    </lineage>
</organism>
<evidence type="ECO:0000313" key="15">
    <source>
        <dbReference type="Proteomes" id="UP000694414"/>
    </source>
</evidence>
<dbReference type="Pfam" id="PF00018">
    <property type="entry name" value="SH3_1"/>
    <property type="match status" value="1"/>
</dbReference>
<dbReference type="GO" id="GO:0045296">
    <property type="term" value="F:cadherin binding"/>
    <property type="evidence" value="ECO:0007669"/>
    <property type="project" value="TreeGrafter"/>
</dbReference>
<dbReference type="FunFam" id="2.30.30.40:FF:000002">
    <property type="entry name" value="abl interactor 1 isoform X1"/>
    <property type="match status" value="1"/>
</dbReference>
<feature type="compositionally biased region" description="Polar residues" evidence="12">
    <location>
        <begin position="327"/>
        <end position="337"/>
    </location>
</feature>
<dbReference type="InterPro" id="IPR001452">
    <property type="entry name" value="SH3_domain"/>
</dbReference>
<keyword evidence="10" id="KW-0966">Cell projection</keyword>
<dbReference type="CDD" id="cd11971">
    <property type="entry name" value="SH3_Abi1"/>
    <property type="match status" value="1"/>
</dbReference>
<dbReference type="GO" id="GO:0017124">
    <property type="term" value="F:SH3 domain binding"/>
    <property type="evidence" value="ECO:0007669"/>
    <property type="project" value="TreeGrafter"/>
</dbReference>
<accession>A0A8C8ZDD4</accession>
<reference evidence="14" key="1">
    <citation type="submission" date="2025-08" db="UniProtKB">
        <authorList>
            <consortium name="Ensembl"/>
        </authorList>
    </citation>
    <scope>IDENTIFICATION</scope>
</reference>
<feature type="compositionally biased region" description="Polar residues" evidence="12">
    <location>
        <begin position="228"/>
        <end position="241"/>
    </location>
</feature>
<dbReference type="GO" id="GO:0031209">
    <property type="term" value="C:SCAR complex"/>
    <property type="evidence" value="ECO:0007669"/>
    <property type="project" value="TreeGrafter"/>
</dbReference>
<dbReference type="Proteomes" id="UP000694414">
    <property type="component" value="Unplaced"/>
</dbReference>
<feature type="compositionally biased region" description="Low complexity" evidence="12">
    <location>
        <begin position="7"/>
        <end position="18"/>
    </location>
</feature>
<dbReference type="InterPro" id="IPR012849">
    <property type="entry name" value="Abl-interactor_HHR_dom"/>
</dbReference>
<gene>
    <name evidence="14" type="primary">ABI1</name>
</gene>
<evidence type="ECO:0000256" key="1">
    <source>
        <dbReference type="ARBA" id="ARBA00004245"/>
    </source>
</evidence>
<feature type="compositionally biased region" description="Pro residues" evidence="12">
    <location>
        <begin position="371"/>
        <end position="380"/>
    </location>
</feature>
<sequence length="469" mass="50413">MELITCPSSSKQTSPSSKDLPGSTHNGFRFSSFHTQCRCISVILAQKGTEPLSLCQANLSTCCSWGTPGEADCQLGEEVLPSGGELAITKASFGLLSFNLPPSWYSTVDIHKEKVARREIGILTTNKNTSRTHKIIAPANMERPVRYIRKPIDYTVLDDVGHGVKHGNNQPARTGTLSRTNPPTQKPPSPPMSGRGTLGRNTPYKTLEPVKPPTVPNDYMTSPARLGSQHSPGRTASLNQRPRTHSGSSGGSGSRENSGSSSIGIPIAVPTPSPPTIGPGMVFINLCLVCAAPGSAPGSQYGTMTRQISRHNSTTSSTSSGGYRRTPSVTAQFSAQPHVNGGPLYSQNSIADSPTPPPPPPPDDIPMFDDSPPPPPPPPVDYEDEEAAVVQYNDPYADGDPSWAPKNYIEKVVAIYDYTKDKDDELSFMEGAIIYVIKKNDDGWYEGVCNRVTGLFPGNYVESIMHYTD</sequence>
<dbReference type="InterPro" id="IPR036028">
    <property type="entry name" value="SH3-like_dom_sf"/>
</dbReference>
<evidence type="ECO:0000256" key="6">
    <source>
        <dbReference type="ARBA" id="ARBA00022490"/>
    </source>
</evidence>
<feature type="compositionally biased region" description="Polar residues" evidence="12">
    <location>
        <begin position="167"/>
        <end position="181"/>
    </location>
</feature>